<organism evidence="2 3">
    <name type="scientific">Dorcoceras hygrometricum</name>
    <dbReference type="NCBI Taxonomy" id="472368"/>
    <lineage>
        <taxon>Eukaryota</taxon>
        <taxon>Viridiplantae</taxon>
        <taxon>Streptophyta</taxon>
        <taxon>Embryophyta</taxon>
        <taxon>Tracheophyta</taxon>
        <taxon>Spermatophyta</taxon>
        <taxon>Magnoliopsida</taxon>
        <taxon>eudicotyledons</taxon>
        <taxon>Gunneridae</taxon>
        <taxon>Pentapetalae</taxon>
        <taxon>asterids</taxon>
        <taxon>lamiids</taxon>
        <taxon>Lamiales</taxon>
        <taxon>Gesneriaceae</taxon>
        <taxon>Didymocarpoideae</taxon>
        <taxon>Trichosporeae</taxon>
        <taxon>Loxocarpinae</taxon>
        <taxon>Dorcoceras</taxon>
    </lineage>
</organism>
<gene>
    <name evidence="2" type="ORF">F511_39477</name>
</gene>
<dbReference type="EMBL" id="KV010280">
    <property type="protein sequence ID" value="KZV27817.1"/>
    <property type="molecule type" value="Genomic_DNA"/>
</dbReference>
<feature type="region of interest" description="Disordered" evidence="1">
    <location>
        <begin position="40"/>
        <end position="61"/>
    </location>
</feature>
<evidence type="ECO:0000313" key="2">
    <source>
        <dbReference type="EMBL" id="KZV27817.1"/>
    </source>
</evidence>
<sequence length="61" mass="6672">MSTACSGPDCVYQYQAQKTHVCLVEPVLAAEEKMKQYEASQSSGGLLDMKDSMRKSTAMAH</sequence>
<evidence type="ECO:0000313" key="3">
    <source>
        <dbReference type="Proteomes" id="UP000250235"/>
    </source>
</evidence>
<proteinExistence type="predicted"/>
<protein>
    <submittedName>
        <fullName evidence="2">Uncharacterized protein</fullName>
    </submittedName>
</protein>
<accession>A0A2Z7B7G7</accession>
<name>A0A2Z7B7G7_9LAMI</name>
<dbReference type="Proteomes" id="UP000250235">
    <property type="component" value="Unassembled WGS sequence"/>
</dbReference>
<reference evidence="2 3" key="1">
    <citation type="journal article" date="2015" name="Proc. Natl. Acad. Sci. U.S.A.">
        <title>The resurrection genome of Boea hygrometrica: A blueprint for survival of dehydration.</title>
        <authorList>
            <person name="Xiao L."/>
            <person name="Yang G."/>
            <person name="Zhang L."/>
            <person name="Yang X."/>
            <person name="Zhao S."/>
            <person name="Ji Z."/>
            <person name="Zhou Q."/>
            <person name="Hu M."/>
            <person name="Wang Y."/>
            <person name="Chen M."/>
            <person name="Xu Y."/>
            <person name="Jin H."/>
            <person name="Xiao X."/>
            <person name="Hu G."/>
            <person name="Bao F."/>
            <person name="Hu Y."/>
            <person name="Wan P."/>
            <person name="Li L."/>
            <person name="Deng X."/>
            <person name="Kuang T."/>
            <person name="Xiang C."/>
            <person name="Zhu J.K."/>
            <person name="Oliver M.J."/>
            <person name="He Y."/>
        </authorList>
    </citation>
    <scope>NUCLEOTIDE SEQUENCE [LARGE SCALE GENOMIC DNA]</scope>
    <source>
        <strain evidence="3">cv. XS01</strain>
    </source>
</reference>
<keyword evidence="3" id="KW-1185">Reference proteome</keyword>
<dbReference type="AlphaFoldDB" id="A0A2Z7B7G7"/>
<evidence type="ECO:0000256" key="1">
    <source>
        <dbReference type="SAM" id="MobiDB-lite"/>
    </source>
</evidence>